<dbReference type="OrthoDB" id="5413179at2759"/>
<gene>
    <name evidence="1" type="ORF">L211DRAFT_798313</name>
</gene>
<sequence>MLSQSTFNYPNLHLLIHYAEQIIQFGTLLQYSTEITESLHKLLKDAYKRSNRVDATVQILASHTRDYAFKMLELNLCVWDKEVTFYVEMKALIMTMRKDPQGMTSNKEHSRLSGQPQSRNAIVEPLSVLTQTVKIPNLIGKFRNYLQVNGYLGVSTGDREGIEGYRGQYVSSFRVALPQFQGDGLDTHNVR</sequence>
<dbReference type="Proteomes" id="UP000267821">
    <property type="component" value="Unassembled WGS sequence"/>
</dbReference>
<dbReference type="InParanoid" id="A0A3N4L9G9"/>
<name>A0A3N4L9G9_9PEZI</name>
<keyword evidence="2" id="KW-1185">Reference proteome</keyword>
<dbReference type="EMBL" id="ML121693">
    <property type="protein sequence ID" value="RPB18122.1"/>
    <property type="molecule type" value="Genomic_DNA"/>
</dbReference>
<proteinExistence type="predicted"/>
<dbReference type="AlphaFoldDB" id="A0A3N4L9G9"/>
<accession>A0A3N4L9G9</accession>
<evidence type="ECO:0000313" key="2">
    <source>
        <dbReference type="Proteomes" id="UP000267821"/>
    </source>
</evidence>
<reference evidence="1 2" key="1">
    <citation type="journal article" date="2018" name="Nat. Ecol. Evol.">
        <title>Pezizomycetes genomes reveal the molecular basis of ectomycorrhizal truffle lifestyle.</title>
        <authorList>
            <person name="Murat C."/>
            <person name="Payen T."/>
            <person name="Noel B."/>
            <person name="Kuo A."/>
            <person name="Morin E."/>
            <person name="Chen J."/>
            <person name="Kohler A."/>
            <person name="Krizsan K."/>
            <person name="Balestrini R."/>
            <person name="Da Silva C."/>
            <person name="Montanini B."/>
            <person name="Hainaut M."/>
            <person name="Levati E."/>
            <person name="Barry K.W."/>
            <person name="Belfiori B."/>
            <person name="Cichocki N."/>
            <person name="Clum A."/>
            <person name="Dockter R.B."/>
            <person name="Fauchery L."/>
            <person name="Guy J."/>
            <person name="Iotti M."/>
            <person name="Le Tacon F."/>
            <person name="Lindquist E.A."/>
            <person name="Lipzen A."/>
            <person name="Malagnac F."/>
            <person name="Mello A."/>
            <person name="Molinier V."/>
            <person name="Miyauchi S."/>
            <person name="Poulain J."/>
            <person name="Riccioni C."/>
            <person name="Rubini A."/>
            <person name="Sitrit Y."/>
            <person name="Splivallo R."/>
            <person name="Traeger S."/>
            <person name="Wang M."/>
            <person name="Zifcakova L."/>
            <person name="Wipf D."/>
            <person name="Zambonelli A."/>
            <person name="Paolocci F."/>
            <person name="Nowrousian M."/>
            <person name="Ottonello S."/>
            <person name="Baldrian P."/>
            <person name="Spatafora J.W."/>
            <person name="Henrissat B."/>
            <person name="Nagy L.G."/>
            <person name="Aury J.M."/>
            <person name="Wincker P."/>
            <person name="Grigoriev I.V."/>
            <person name="Bonfante P."/>
            <person name="Martin F.M."/>
        </authorList>
    </citation>
    <scope>NUCLEOTIDE SEQUENCE [LARGE SCALE GENOMIC DNA]</scope>
    <source>
        <strain evidence="1 2">ATCC MYA-4762</strain>
    </source>
</reference>
<protein>
    <submittedName>
        <fullName evidence="1">Uncharacterized protein</fullName>
    </submittedName>
</protein>
<organism evidence="1 2">
    <name type="scientific">Terfezia boudieri ATCC MYA-4762</name>
    <dbReference type="NCBI Taxonomy" id="1051890"/>
    <lineage>
        <taxon>Eukaryota</taxon>
        <taxon>Fungi</taxon>
        <taxon>Dikarya</taxon>
        <taxon>Ascomycota</taxon>
        <taxon>Pezizomycotina</taxon>
        <taxon>Pezizomycetes</taxon>
        <taxon>Pezizales</taxon>
        <taxon>Pezizaceae</taxon>
        <taxon>Terfezia</taxon>
    </lineage>
</organism>
<evidence type="ECO:0000313" key="1">
    <source>
        <dbReference type="EMBL" id="RPB18122.1"/>
    </source>
</evidence>